<protein>
    <submittedName>
        <fullName evidence="1">Uncharacterized protein</fullName>
    </submittedName>
</protein>
<name>A0ACC0W694_9STRA</name>
<accession>A0ACC0W694</accession>
<evidence type="ECO:0000313" key="1">
    <source>
        <dbReference type="EMBL" id="KAI9913546.1"/>
    </source>
</evidence>
<gene>
    <name evidence="1" type="ORF">PsorP6_006037</name>
</gene>
<reference evidence="1 2" key="1">
    <citation type="journal article" date="2022" name="bioRxiv">
        <title>The genome of the oomycete Peronosclerospora sorghi, a cosmopolitan pathogen of maize and sorghum, is inflated with dispersed pseudogenes.</title>
        <authorList>
            <person name="Fletcher K."/>
            <person name="Martin F."/>
            <person name="Isakeit T."/>
            <person name="Cavanaugh K."/>
            <person name="Magill C."/>
            <person name="Michelmore R."/>
        </authorList>
    </citation>
    <scope>NUCLEOTIDE SEQUENCE [LARGE SCALE GENOMIC DNA]</scope>
    <source>
        <strain evidence="1">P6</strain>
    </source>
</reference>
<organism evidence="1 2">
    <name type="scientific">Peronosclerospora sorghi</name>
    <dbReference type="NCBI Taxonomy" id="230839"/>
    <lineage>
        <taxon>Eukaryota</taxon>
        <taxon>Sar</taxon>
        <taxon>Stramenopiles</taxon>
        <taxon>Oomycota</taxon>
        <taxon>Peronosporomycetes</taxon>
        <taxon>Peronosporales</taxon>
        <taxon>Peronosporaceae</taxon>
        <taxon>Peronosclerospora</taxon>
    </lineage>
</organism>
<keyword evidence="2" id="KW-1185">Reference proteome</keyword>
<dbReference type="EMBL" id="CM047583">
    <property type="protein sequence ID" value="KAI9913546.1"/>
    <property type="molecule type" value="Genomic_DNA"/>
</dbReference>
<dbReference type="Proteomes" id="UP001163321">
    <property type="component" value="Chromosome 4"/>
</dbReference>
<sequence length="223" mass="24836">MLRNNGTRGDNLNIYGLYSRASSKLQQDINLFLPFNTAQFPGQIPVIYYPSCSFEPKTLCQIAIIVISTKHFQAAIEKLFIVRFPLIFKILLLAKFKSSYSAPISILTEFTAIKIHEILIDRHVLIQCICTHVSSAVKSLKELVVSVNEHGKSVCISPEVTRLKDGLVSKRSDYVSCFISTLLLIAWPEDDSLVSAEYFVLGKSLALCSTTLYGLAHVTAVFT</sequence>
<evidence type="ECO:0000313" key="2">
    <source>
        <dbReference type="Proteomes" id="UP001163321"/>
    </source>
</evidence>
<comment type="caution">
    <text evidence="1">The sequence shown here is derived from an EMBL/GenBank/DDBJ whole genome shotgun (WGS) entry which is preliminary data.</text>
</comment>
<proteinExistence type="predicted"/>